<accession>A0A381QAV0</accession>
<gene>
    <name evidence="1" type="ORF">METZ01_LOCUS27637</name>
</gene>
<organism evidence="1">
    <name type="scientific">marine metagenome</name>
    <dbReference type="NCBI Taxonomy" id="408172"/>
    <lineage>
        <taxon>unclassified sequences</taxon>
        <taxon>metagenomes</taxon>
        <taxon>ecological metagenomes</taxon>
    </lineage>
</organism>
<protein>
    <submittedName>
        <fullName evidence="1">Uncharacterized protein</fullName>
    </submittedName>
</protein>
<dbReference type="EMBL" id="UINC01001222">
    <property type="protein sequence ID" value="SUZ74783.1"/>
    <property type="molecule type" value="Genomic_DNA"/>
</dbReference>
<dbReference type="AlphaFoldDB" id="A0A381QAV0"/>
<proteinExistence type="predicted"/>
<sequence length="83" mass="8771">MTVIDVFTEHPKTVGESWARHARFALSASGLLARAALAAAIHAVVPALFETTASRTVDELHARIHGPRCSGPAMIDPMEAVPA</sequence>
<name>A0A381QAV0_9ZZZZ</name>
<dbReference type="Pfam" id="PF19883">
    <property type="entry name" value="DUF6356"/>
    <property type="match status" value="1"/>
</dbReference>
<reference evidence="1" key="1">
    <citation type="submission" date="2018-05" db="EMBL/GenBank/DDBJ databases">
        <authorList>
            <person name="Lanie J.A."/>
            <person name="Ng W.-L."/>
            <person name="Kazmierczak K.M."/>
            <person name="Andrzejewski T.M."/>
            <person name="Davidsen T.M."/>
            <person name="Wayne K.J."/>
            <person name="Tettelin H."/>
            <person name="Glass J.I."/>
            <person name="Rusch D."/>
            <person name="Podicherti R."/>
            <person name="Tsui H.-C.T."/>
            <person name="Winkler M.E."/>
        </authorList>
    </citation>
    <scope>NUCLEOTIDE SEQUENCE</scope>
</reference>
<evidence type="ECO:0000313" key="1">
    <source>
        <dbReference type="EMBL" id="SUZ74783.1"/>
    </source>
</evidence>
<dbReference type="InterPro" id="IPR045936">
    <property type="entry name" value="DUF6356"/>
</dbReference>